<protein>
    <submittedName>
        <fullName evidence="2">Uncharacterized protein</fullName>
    </submittedName>
</protein>
<evidence type="ECO:0000313" key="2">
    <source>
        <dbReference type="EMBL" id="CAK8985367.1"/>
    </source>
</evidence>
<sequence length="140" mass="15056">MVGKPTGIQELVWVNLNKLPANVSVLIFVVAAYSGGFLEDVKDGRSHVFEEREVRKTWMDEAGDGVEQLELEEDLSARETRSGETIHDPHPNVPSCAEQAPLGLGSPEELGQGKAQLRPVGPVGTVAACCKDRPVGIKTP</sequence>
<dbReference type="EMBL" id="CAXAMN010000001">
    <property type="protein sequence ID" value="CAK8985367.1"/>
    <property type="molecule type" value="Genomic_DNA"/>
</dbReference>
<dbReference type="Proteomes" id="UP001642484">
    <property type="component" value="Unassembled WGS sequence"/>
</dbReference>
<proteinExistence type="predicted"/>
<feature type="region of interest" description="Disordered" evidence="1">
    <location>
        <begin position="76"/>
        <end position="117"/>
    </location>
</feature>
<feature type="compositionally biased region" description="Basic and acidic residues" evidence="1">
    <location>
        <begin position="76"/>
        <end position="90"/>
    </location>
</feature>
<comment type="caution">
    <text evidence="2">The sequence shown here is derived from an EMBL/GenBank/DDBJ whole genome shotgun (WGS) entry which is preliminary data.</text>
</comment>
<evidence type="ECO:0000256" key="1">
    <source>
        <dbReference type="SAM" id="MobiDB-lite"/>
    </source>
</evidence>
<evidence type="ECO:0000313" key="3">
    <source>
        <dbReference type="Proteomes" id="UP001642484"/>
    </source>
</evidence>
<accession>A0ABP0H5X5</accession>
<organism evidence="2 3">
    <name type="scientific">Durusdinium trenchii</name>
    <dbReference type="NCBI Taxonomy" id="1381693"/>
    <lineage>
        <taxon>Eukaryota</taxon>
        <taxon>Sar</taxon>
        <taxon>Alveolata</taxon>
        <taxon>Dinophyceae</taxon>
        <taxon>Suessiales</taxon>
        <taxon>Symbiodiniaceae</taxon>
        <taxon>Durusdinium</taxon>
    </lineage>
</organism>
<gene>
    <name evidence="2" type="ORF">CCMP2556_LOCUS111</name>
</gene>
<reference evidence="2 3" key="1">
    <citation type="submission" date="2024-02" db="EMBL/GenBank/DDBJ databases">
        <authorList>
            <person name="Chen Y."/>
            <person name="Shah S."/>
            <person name="Dougan E. K."/>
            <person name="Thang M."/>
            <person name="Chan C."/>
        </authorList>
    </citation>
    <scope>NUCLEOTIDE SEQUENCE [LARGE SCALE GENOMIC DNA]</scope>
</reference>
<name>A0ABP0H5X5_9DINO</name>
<keyword evidence="3" id="KW-1185">Reference proteome</keyword>